<proteinExistence type="predicted"/>
<comment type="caution">
    <text evidence="3">The sequence shown here is derived from an EMBL/GenBank/DDBJ whole genome shotgun (WGS) entry which is preliminary data.</text>
</comment>
<evidence type="ECO:0000256" key="1">
    <source>
        <dbReference type="SAM" id="SignalP"/>
    </source>
</evidence>
<dbReference type="InterPro" id="IPR049279">
    <property type="entry name" value="DUF3108-like"/>
</dbReference>
<keyword evidence="1" id="KW-0732">Signal</keyword>
<dbReference type="Proteomes" id="UP000601099">
    <property type="component" value="Unassembled WGS sequence"/>
</dbReference>
<evidence type="ECO:0000313" key="3">
    <source>
        <dbReference type="EMBL" id="MBG8553506.1"/>
    </source>
</evidence>
<dbReference type="RefSeq" id="WP_196954534.1">
    <property type="nucleotide sequence ID" value="NZ_JADWYK010000004.1"/>
</dbReference>
<feature type="chain" id="PRO_5046265891" description="DUF3108 domain-containing protein" evidence="1">
    <location>
        <begin position="20"/>
        <end position="278"/>
    </location>
</feature>
<dbReference type="Gene3D" id="2.40.360.20">
    <property type="match status" value="1"/>
</dbReference>
<accession>A0ABS0L076</accession>
<organism evidence="3 4">
    <name type="scientific">Hymenobacter guriensis</name>
    <dbReference type="NCBI Taxonomy" id="2793065"/>
    <lineage>
        <taxon>Bacteria</taxon>
        <taxon>Pseudomonadati</taxon>
        <taxon>Bacteroidota</taxon>
        <taxon>Cytophagia</taxon>
        <taxon>Cytophagales</taxon>
        <taxon>Hymenobacteraceae</taxon>
        <taxon>Hymenobacter</taxon>
    </lineage>
</organism>
<feature type="domain" description="DUF3108" evidence="2">
    <location>
        <begin position="72"/>
        <end position="273"/>
    </location>
</feature>
<dbReference type="Pfam" id="PF21347">
    <property type="entry name" value="DUF3108_like"/>
    <property type="match status" value="1"/>
</dbReference>
<keyword evidence="4" id="KW-1185">Reference proteome</keyword>
<reference evidence="3 4" key="1">
    <citation type="submission" date="2020-11" db="EMBL/GenBank/DDBJ databases">
        <title>Hymenobacter sp.</title>
        <authorList>
            <person name="Kim M.K."/>
        </authorList>
    </citation>
    <scope>NUCLEOTIDE SEQUENCE [LARGE SCALE GENOMIC DNA]</scope>
    <source>
        <strain evidence="3 4">BT594</strain>
    </source>
</reference>
<gene>
    <name evidence="3" type="ORF">I5L79_08110</name>
</gene>
<name>A0ABS0L076_9BACT</name>
<protein>
    <recommendedName>
        <fullName evidence="2">DUF3108 domain-containing protein</fullName>
    </recommendedName>
</protein>
<evidence type="ECO:0000313" key="4">
    <source>
        <dbReference type="Proteomes" id="UP000601099"/>
    </source>
</evidence>
<feature type="signal peptide" evidence="1">
    <location>
        <begin position="1"/>
        <end position="19"/>
    </location>
</feature>
<evidence type="ECO:0000259" key="2">
    <source>
        <dbReference type="Pfam" id="PF21347"/>
    </source>
</evidence>
<sequence>MHFSPASFSLLTGTAFALAGLGGCTSTASSARPESGAAVAPSAPVAAAPAASPASPPDCAHPFGLTSSGELLYTLTDANGKPLGELRQRVVGFGEESNKRGTIKTTTVLLKSGRYDAAGKLLHQQDLTFRCRQDTAFTDGMVEMEFDNLRSFRDRYFTDVPTPLAWPHQPAAGSRLPSGGVVTDVRSSAVDIAKVSTQLQNRRVVSGPQDVTVPAGTFACYKIEAEREAVVQPKPDIVRRTSQRVIDFYSPGVGVVRTEVYDKSNKLQSTSVLTRRTP</sequence>
<dbReference type="EMBL" id="JADWYK010000004">
    <property type="protein sequence ID" value="MBG8553506.1"/>
    <property type="molecule type" value="Genomic_DNA"/>
</dbReference>